<dbReference type="EMBL" id="LR798418">
    <property type="protein sequence ID" value="CAB5230404.1"/>
    <property type="molecule type" value="Genomic_DNA"/>
</dbReference>
<feature type="region of interest" description="Disordered" evidence="1">
    <location>
        <begin position="26"/>
        <end position="45"/>
    </location>
</feature>
<gene>
    <name evidence="2" type="ORF">UFOVP1128_29</name>
    <name evidence="3" type="ORF">UFOVP1237_17</name>
    <name evidence="4" type="ORF">UFOVP1489_3</name>
    <name evidence="5" type="ORF">UFOVP1575_14</name>
</gene>
<reference evidence="5" key="1">
    <citation type="submission" date="2020-05" db="EMBL/GenBank/DDBJ databases">
        <authorList>
            <person name="Chiriac C."/>
            <person name="Salcher M."/>
            <person name="Ghai R."/>
            <person name="Kavagutti S V."/>
        </authorList>
    </citation>
    <scope>NUCLEOTIDE SEQUENCE</scope>
</reference>
<accession>A0A6J7XH82</accession>
<evidence type="ECO:0000313" key="4">
    <source>
        <dbReference type="EMBL" id="CAB4216308.1"/>
    </source>
</evidence>
<dbReference type="EMBL" id="LR797065">
    <property type="protein sequence ID" value="CAB4184672.1"/>
    <property type="molecule type" value="Genomic_DNA"/>
</dbReference>
<sequence>MGKSLKIFAVGLVIVSNGVKILTVQKHQPKGQNQKQNEKINRNTN</sequence>
<evidence type="ECO:0000256" key="1">
    <source>
        <dbReference type="SAM" id="MobiDB-lite"/>
    </source>
</evidence>
<dbReference type="EMBL" id="LR797438">
    <property type="protein sequence ID" value="CAB4216308.1"/>
    <property type="molecule type" value="Genomic_DNA"/>
</dbReference>
<proteinExistence type="predicted"/>
<dbReference type="EMBL" id="LR797184">
    <property type="protein sequence ID" value="CAB4192230.1"/>
    <property type="molecule type" value="Genomic_DNA"/>
</dbReference>
<name>A0A6J7XH82_9CAUD</name>
<organism evidence="5">
    <name type="scientific">uncultured Caudovirales phage</name>
    <dbReference type="NCBI Taxonomy" id="2100421"/>
    <lineage>
        <taxon>Viruses</taxon>
        <taxon>Duplodnaviria</taxon>
        <taxon>Heunggongvirae</taxon>
        <taxon>Uroviricota</taxon>
        <taxon>Caudoviricetes</taxon>
        <taxon>Peduoviridae</taxon>
        <taxon>Maltschvirus</taxon>
        <taxon>Maltschvirus maltsch</taxon>
    </lineage>
</organism>
<evidence type="ECO:0000313" key="2">
    <source>
        <dbReference type="EMBL" id="CAB4184672.1"/>
    </source>
</evidence>
<feature type="compositionally biased region" description="Basic and acidic residues" evidence="1">
    <location>
        <begin position="36"/>
        <end position="45"/>
    </location>
</feature>
<evidence type="ECO:0000313" key="5">
    <source>
        <dbReference type="EMBL" id="CAB5230404.1"/>
    </source>
</evidence>
<protein>
    <submittedName>
        <fullName evidence="5">Uncharacterized protein</fullName>
    </submittedName>
</protein>
<evidence type="ECO:0000313" key="3">
    <source>
        <dbReference type="EMBL" id="CAB4192230.1"/>
    </source>
</evidence>